<accession>W6K1J9</accession>
<reference evidence="2 3" key="1">
    <citation type="journal article" date="2013" name="ISME J.">
        <title>A metabolic model for members of the genus Tetrasphaera involved in enhanced biological phosphorus removal.</title>
        <authorList>
            <person name="Kristiansen R."/>
            <person name="Nguyen H.T.T."/>
            <person name="Saunders A.M."/>
            <person name="Nielsen J.L."/>
            <person name="Wimmer R."/>
            <person name="Le V.Q."/>
            <person name="McIlroy S.J."/>
            <person name="Petrovski S."/>
            <person name="Seviour R.J."/>
            <person name="Calteau A."/>
            <person name="Nielsen K.L."/>
            <person name="Nielsen P.H."/>
        </authorList>
    </citation>
    <scope>NUCLEOTIDE SEQUENCE [LARGE SCALE GENOMIC DNA]</scope>
    <source>
        <strain evidence="2 3">Ben110</strain>
    </source>
</reference>
<evidence type="ECO:0000313" key="2">
    <source>
        <dbReference type="EMBL" id="CCH75347.1"/>
    </source>
</evidence>
<evidence type="ECO:0000256" key="1">
    <source>
        <dbReference type="SAM" id="MobiDB-lite"/>
    </source>
</evidence>
<evidence type="ECO:0000313" key="3">
    <source>
        <dbReference type="Proteomes" id="UP000035763"/>
    </source>
</evidence>
<dbReference type="AlphaFoldDB" id="W6K1J9"/>
<feature type="compositionally biased region" description="Basic and acidic residues" evidence="1">
    <location>
        <begin position="57"/>
        <end position="67"/>
    </location>
</feature>
<name>W6K1J9_9MICO</name>
<keyword evidence="3" id="KW-1185">Reference proteome</keyword>
<organism evidence="2 3">
    <name type="scientific">Nostocoides australiense Ben110</name>
    <dbReference type="NCBI Taxonomy" id="1193182"/>
    <lineage>
        <taxon>Bacteria</taxon>
        <taxon>Bacillati</taxon>
        <taxon>Actinomycetota</taxon>
        <taxon>Actinomycetes</taxon>
        <taxon>Micrococcales</taxon>
        <taxon>Intrasporangiaceae</taxon>
        <taxon>Nostocoides</taxon>
    </lineage>
</organism>
<comment type="caution">
    <text evidence="2">The sequence shown here is derived from an EMBL/GenBank/DDBJ whole genome shotgun (WGS) entry which is preliminary data.</text>
</comment>
<feature type="region of interest" description="Disordered" evidence="1">
    <location>
        <begin position="274"/>
        <end position="294"/>
    </location>
</feature>
<gene>
    <name evidence="2" type="ORF">BN11_650020</name>
</gene>
<protein>
    <submittedName>
        <fullName evidence="2">Uncharacterized protein</fullName>
    </submittedName>
</protein>
<sequence length="294" mass="31533">MPVRDQVLDGGFRRLLVVGPDDVEALDAAASVDEDHWAVPRDLPPDRVVVAEGGDEHAGHTTLHEPSEVSGRPMALDSRRGDEDVHSELERARLGDGDDLAEERVLQTVDDDADGVVAARRETACRGVRTVSEVVDRALDSGRGPGPDIGRSVDDAGHGLDGDACGLGDVVDGHPRSTIPHVQASLPVPGTLLGGSDPTVAVSRISAKLRLDDSAVKSLDRRYSVVMTSASAVRATRQQGASNVSISRWSLSRHRCQRWHRRCDGASLGCGGCSRRREWPRPGQAPGARRRNRL</sequence>
<dbReference type="Proteomes" id="UP000035763">
    <property type="component" value="Unassembled WGS sequence"/>
</dbReference>
<dbReference type="STRING" id="1193182.BN11_650020"/>
<dbReference type="EMBL" id="CAJA01000491">
    <property type="protein sequence ID" value="CCH75347.1"/>
    <property type="molecule type" value="Genomic_DNA"/>
</dbReference>
<proteinExistence type="predicted"/>
<feature type="region of interest" description="Disordered" evidence="1">
    <location>
        <begin position="57"/>
        <end position="83"/>
    </location>
</feature>